<gene>
    <name evidence="1" type="ORF">MENTE1834_LOCUS12480</name>
</gene>
<evidence type="ECO:0000313" key="2">
    <source>
        <dbReference type="Proteomes" id="UP001497535"/>
    </source>
</evidence>
<evidence type="ECO:0000313" key="1">
    <source>
        <dbReference type="EMBL" id="CAK5047621.1"/>
    </source>
</evidence>
<sequence length="75" mass="8856">MNPEKIQTPTLLILKQNPLNHTVHLSSDQLSYFRIVFLGHFVPINLFRPEFENIPIWPFSTQRPNLRQASMQKNL</sequence>
<keyword evidence="2" id="KW-1185">Reference proteome</keyword>
<dbReference type="Proteomes" id="UP001497535">
    <property type="component" value="Unassembled WGS sequence"/>
</dbReference>
<organism evidence="1 2">
    <name type="scientific">Meloidogyne enterolobii</name>
    <name type="common">Root-knot nematode worm</name>
    <name type="synonym">Meloidogyne mayaguensis</name>
    <dbReference type="NCBI Taxonomy" id="390850"/>
    <lineage>
        <taxon>Eukaryota</taxon>
        <taxon>Metazoa</taxon>
        <taxon>Ecdysozoa</taxon>
        <taxon>Nematoda</taxon>
        <taxon>Chromadorea</taxon>
        <taxon>Rhabditida</taxon>
        <taxon>Tylenchina</taxon>
        <taxon>Tylenchomorpha</taxon>
        <taxon>Tylenchoidea</taxon>
        <taxon>Meloidogynidae</taxon>
        <taxon>Meloidogyninae</taxon>
        <taxon>Meloidogyne</taxon>
    </lineage>
</organism>
<name>A0ACB0YI47_MELEN</name>
<comment type="caution">
    <text evidence="1">The sequence shown here is derived from an EMBL/GenBank/DDBJ whole genome shotgun (WGS) entry which is preliminary data.</text>
</comment>
<reference evidence="1" key="1">
    <citation type="submission" date="2023-11" db="EMBL/GenBank/DDBJ databases">
        <authorList>
            <person name="Poullet M."/>
        </authorList>
    </citation>
    <scope>NUCLEOTIDE SEQUENCE</scope>
    <source>
        <strain evidence="1">E1834</strain>
    </source>
</reference>
<accession>A0ACB0YI47</accession>
<dbReference type="EMBL" id="CAVMJV010000012">
    <property type="protein sequence ID" value="CAK5047621.1"/>
    <property type="molecule type" value="Genomic_DNA"/>
</dbReference>
<protein>
    <submittedName>
        <fullName evidence="1">Uncharacterized protein</fullName>
    </submittedName>
</protein>
<proteinExistence type="predicted"/>